<accession>A0ACD4NHF8</accession>
<gene>
    <name evidence="1" type="ORF">OXU80_15060</name>
</gene>
<organism evidence="1 2">
    <name type="scientific">Antarcticirhabdus aurantiaca</name>
    <dbReference type="NCBI Taxonomy" id="2606717"/>
    <lineage>
        <taxon>Bacteria</taxon>
        <taxon>Pseudomonadati</taxon>
        <taxon>Pseudomonadota</taxon>
        <taxon>Alphaproteobacteria</taxon>
        <taxon>Hyphomicrobiales</taxon>
        <taxon>Aurantimonadaceae</taxon>
        <taxon>Antarcticirhabdus</taxon>
    </lineage>
</organism>
<name>A0ACD4NHF8_9HYPH</name>
<reference evidence="1" key="1">
    <citation type="submission" date="2022-11" db="EMBL/GenBank/DDBJ databases">
        <title>beta-Carotene-producing bacterium, Jeongeuplla avenae sp. nov., alleviates the salt stress of Arabidopsis seedlings.</title>
        <authorList>
            <person name="Jiang L."/>
            <person name="Lee J."/>
        </authorList>
    </citation>
    <scope>NUCLEOTIDE SEQUENCE</scope>
    <source>
        <strain evidence="1">DY_R2A_6</strain>
    </source>
</reference>
<protein>
    <submittedName>
        <fullName evidence="1">CidA/LrgA family protein</fullName>
    </submittedName>
</protein>
<sequence>MLPALTAILLCQLAGETIAAATGLPLPGPVIGMAILFLVLLLRGSVPTDLGQVGGALLANLSLLFVPAGVGIMTHAARLEAEALPLGATLVLSTLATIAVTGLVMNRLGRTGRRTDG</sequence>
<proteinExistence type="predicted"/>
<dbReference type="Proteomes" id="UP001163223">
    <property type="component" value="Chromosome"/>
</dbReference>
<evidence type="ECO:0000313" key="1">
    <source>
        <dbReference type="EMBL" id="WAJ26225.1"/>
    </source>
</evidence>
<evidence type="ECO:0000313" key="2">
    <source>
        <dbReference type="Proteomes" id="UP001163223"/>
    </source>
</evidence>
<keyword evidence="2" id="KW-1185">Reference proteome</keyword>
<dbReference type="EMBL" id="CP113520">
    <property type="protein sequence ID" value="WAJ26225.1"/>
    <property type="molecule type" value="Genomic_DNA"/>
</dbReference>